<comment type="caution">
    <text evidence="2">The sequence shown here is derived from an EMBL/GenBank/DDBJ whole genome shotgun (WGS) entry which is preliminary data.</text>
</comment>
<sequence>MMLPLMVGLGACSNDESTELCFVGDSLVAGWDTYSAFPTRIVRNDGVGGAHLEDLLTWNLDYRGKDVVMLVGTNNMGSAILNDNTRPQFIADFVEEYRHTIETWAPRRVFVISILPRNFKNDNERLNSCIQELNLALSQMVESLDYGTFVDVYDYFLYEGKLNMDYSLDGLHLNDLGYNILNVRLAKVL</sequence>
<evidence type="ECO:0000259" key="1">
    <source>
        <dbReference type="Pfam" id="PF13472"/>
    </source>
</evidence>
<dbReference type="Gene3D" id="3.40.50.1110">
    <property type="entry name" value="SGNH hydrolase"/>
    <property type="match status" value="1"/>
</dbReference>
<dbReference type="GeneID" id="90529072"/>
<dbReference type="InterPro" id="IPR036514">
    <property type="entry name" value="SGNH_hydro_sf"/>
</dbReference>
<dbReference type="RefSeq" id="WP_025278425.1">
    <property type="nucleotide sequence ID" value="NZ_CAKMIC010000011.1"/>
</dbReference>
<dbReference type="Proteomes" id="UP000757103">
    <property type="component" value="Unassembled WGS sequence"/>
</dbReference>
<dbReference type="InterPro" id="IPR013830">
    <property type="entry name" value="SGNH_hydro"/>
</dbReference>
<feature type="domain" description="SGNH hydrolase-type esterase" evidence="1">
    <location>
        <begin position="22"/>
        <end position="179"/>
    </location>
</feature>
<evidence type="ECO:0000313" key="2">
    <source>
        <dbReference type="EMBL" id="HJG89412.1"/>
    </source>
</evidence>
<name>A0A921MS40_9BACT</name>
<dbReference type="Pfam" id="PF13472">
    <property type="entry name" value="Lipase_GDSL_2"/>
    <property type="match status" value="1"/>
</dbReference>
<gene>
    <name evidence="2" type="ORF">K8U91_08100</name>
</gene>
<reference evidence="2" key="2">
    <citation type="submission" date="2021-09" db="EMBL/GenBank/DDBJ databases">
        <authorList>
            <person name="Gilroy R."/>
        </authorList>
    </citation>
    <scope>NUCLEOTIDE SEQUENCE</scope>
    <source>
        <strain evidence="2">CHK121-7720</strain>
    </source>
</reference>
<dbReference type="AlphaFoldDB" id="A0A921MS40"/>
<dbReference type="SUPFAM" id="SSF52266">
    <property type="entry name" value="SGNH hydrolase"/>
    <property type="match status" value="1"/>
</dbReference>
<accession>A0A921MS40</accession>
<protein>
    <submittedName>
        <fullName evidence="2">GDSL-type esterase/lipase family protein</fullName>
    </submittedName>
</protein>
<reference evidence="2" key="1">
    <citation type="journal article" date="2021" name="PeerJ">
        <title>Extensive microbial diversity within the chicken gut microbiome revealed by metagenomics and culture.</title>
        <authorList>
            <person name="Gilroy R."/>
            <person name="Ravi A."/>
            <person name="Getino M."/>
            <person name="Pursley I."/>
            <person name="Horton D.L."/>
            <person name="Alikhan N.F."/>
            <person name="Baker D."/>
            <person name="Gharbi K."/>
            <person name="Hall N."/>
            <person name="Watson M."/>
            <person name="Adriaenssens E.M."/>
            <person name="Foster-Nyarko E."/>
            <person name="Jarju S."/>
            <person name="Secka A."/>
            <person name="Antonio M."/>
            <person name="Oren A."/>
            <person name="Chaudhuri R.R."/>
            <person name="La Ragione R."/>
            <person name="Hildebrand F."/>
            <person name="Pallen M.J."/>
        </authorList>
    </citation>
    <scope>NUCLEOTIDE SEQUENCE</scope>
    <source>
        <strain evidence="2">CHK121-7720</strain>
    </source>
</reference>
<proteinExistence type="predicted"/>
<organism evidence="2 3">
    <name type="scientific">Barnesiella viscericola</name>
    <dbReference type="NCBI Taxonomy" id="397865"/>
    <lineage>
        <taxon>Bacteria</taxon>
        <taxon>Pseudomonadati</taxon>
        <taxon>Bacteroidota</taxon>
        <taxon>Bacteroidia</taxon>
        <taxon>Bacteroidales</taxon>
        <taxon>Barnesiellaceae</taxon>
        <taxon>Barnesiella</taxon>
    </lineage>
</organism>
<dbReference type="GO" id="GO:0016788">
    <property type="term" value="F:hydrolase activity, acting on ester bonds"/>
    <property type="evidence" value="ECO:0007669"/>
    <property type="project" value="UniProtKB-ARBA"/>
</dbReference>
<evidence type="ECO:0000313" key="3">
    <source>
        <dbReference type="Proteomes" id="UP000757103"/>
    </source>
</evidence>
<dbReference type="EMBL" id="DYUD01000024">
    <property type="protein sequence ID" value="HJG89412.1"/>
    <property type="molecule type" value="Genomic_DNA"/>
</dbReference>